<dbReference type="Proteomes" id="UP000244905">
    <property type="component" value="Unassembled WGS sequence"/>
</dbReference>
<dbReference type="EMBL" id="PUEC01000035">
    <property type="protein sequence ID" value="PWB00643.1"/>
    <property type="molecule type" value="Genomic_DNA"/>
</dbReference>
<keyword evidence="3" id="KW-1185">Reference proteome</keyword>
<comment type="caution">
    <text evidence="2">The sequence shown here is derived from an EMBL/GenBank/DDBJ whole genome shotgun (WGS) entry which is preliminary data.</text>
</comment>
<protein>
    <recommendedName>
        <fullName evidence="1">Glycosyl transferase family 1 domain-containing protein</fullName>
    </recommendedName>
</protein>
<proteinExistence type="predicted"/>
<accession>A0A2V1IMK2</accession>
<dbReference type="RefSeq" id="WP_107033206.1">
    <property type="nucleotide sequence ID" value="NZ_CAOLSD010000004.1"/>
</dbReference>
<dbReference type="InterPro" id="IPR001296">
    <property type="entry name" value="Glyco_trans_1"/>
</dbReference>
<reference evidence="3" key="1">
    <citation type="submission" date="2018-02" db="EMBL/GenBank/DDBJ databases">
        <authorList>
            <person name="Clavel T."/>
            <person name="Strowig T."/>
        </authorList>
    </citation>
    <scope>NUCLEOTIDE SEQUENCE [LARGE SCALE GENOMIC DNA]</scope>
    <source>
        <strain evidence="3">DSM 103720</strain>
    </source>
</reference>
<dbReference type="PANTHER" id="PTHR12526:SF637">
    <property type="entry name" value="GLYCOSYLTRANSFERASE EPSF-RELATED"/>
    <property type="match status" value="1"/>
</dbReference>
<dbReference type="PANTHER" id="PTHR12526">
    <property type="entry name" value="GLYCOSYLTRANSFERASE"/>
    <property type="match status" value="1"/>
</dbReference>
<sequence length="432" mass="48932">MTQTNGSEYRLPDNLRGKKVVLVNHSDTLGGAAIVTFRLLQALRDQGVDARMVVYTKTSQEQSVDCIYTRFLRSMAFCLERLRILPAVGFDYSRLFKVSTGSFALNVHHHPWVKEADIVCLNWINQGLMGVRGIRKLHEAGKKIVWTLHDMWAMTGICHHAYDCDHYRKECGDCQFLSGGGSPGDLSHKCWGKKHRLLGDVPISYVTVSHWLEECARSSSLLRSHSIRTIHNPFPIEQFYYERDRSLYTLFTPDKPNIILFGAARLDDPIKGLDYAIDALNHIFDNYPEIASTTAVYFFGQLKNQEALDRLRFSHQWLGMINDFKIIRYLCASAKVMLSTSLYETLGGTLVEGQAGGAIPVTFGGDGRTDVVEHLKSGYIARYKDVEDVAQGIMWALKADIPRKELHDSVGERFASQVIARKYIDLFSEIID</sequence>
<gene>
    <name evidence="2" type="ORF">C5O23_12205</name>
</gene>
<feature type="domain" description="Glycosyl transferase family 1" evidence="1">
    <location>
        <begin position="253"/>
        <end position="406"/>
    </location>
</feature>
<dbReference type="GO" id="GO:0016757">
    <property type="term" value="F:glycosyltransferase activity"/>
    <property type="evidence" value="ECO:0007669"/>
    <property type="project" value="InterPro"/>
</dbReference>
<evidence type="ECO:0000313" key="2">
    <source>
        <dbReference type="EMBL" id="PWB00643.1"/>
    </source>
</evidence>
<dbReference type="AlphaFoldDB" id="A0A2V1IMK2"/>
<evidence type="ECO:0000259" key="1">
    <source>
        <dbReference type="Pfam" id="PF00534"/>
    </source>
</evidence>
<organism evidence="2 3">
    <name type="scientific">Duncaniella muris</name>
    <dbReference type="NCBI Taxonomy" id="2094150"/>
    <lineage>
        <taxon>Bacteria</taxon>
        <taxon>Pseudomonadati</taxon>
        <taxon>Bacteroidota</taxon>
        <taxon>Bacteroidia</taxon>
        <taxon>Bacteroidales</taxon>
        <taxon>Muribaculaceae</taxon>
        <taxon>Duncaniella</taxon>
    </lineage>
</organism>
<dbReference type="Gene3D" id="3.40.50.2000">
    <property type="entry name" value="Glycogen Phosphorylase B"/>
    <property type="match status" value="2"/>
</dbReference>
<dbReference type="SUPFAM" id="SSF53756">
    <property type="entry name" value="UDP-Glycosyltransferase/glycogen phosphorylase"/>
    <property type="match status" value="1"/>
</dbReference>
<name>A0A2V1IMK2_9BACT</name>
<dbReference type="GeneID" id="82527092"/>
<evidence type="ECO:0000313" key="3">
    <source>
        <dbReference type="Proteomes" id="UP000244905"/>
    </source>
</evidence>
<dbReference type="Pfam" id="PF00534">
    <property type="entry name" value="Glycos_transf_1"/>
    <property type="match status" value="1"/>
</dbReference>